<name>A0A0P6GH33_9CRUS</name>
<dbReference type="AlphaFoldDB" id="A0A0P6GH33"/>
<dbReference type="OrthoDB" id="10267969at2759"/>
<evidence type="ECO:0000256" key="3">
    <source>
        <dbReference type="ARBA" id="ARBA00022692"/>
    </source>
</evidence>
<dbReference type="EMBL" id="GDIQ01034936">
    <property type="protein sequence ID" value="JAN59801.1"/>
    <property type="molecule type" value="Transcribed_RNA"/>
</dbReference>
<dbReference type="Pfam" id="PF04117">
    <property type="entry name" value="Mpv17_PMP22"/>
    <property type="match status" value="1"/>
</dbReference>
<reference evidence="7" key="1">
    <citation type="submission" date="2015-10" db="EMBL/GenBank/DDBJ databases">
        <title>EvidentialGene: Evidence-directed Construction of Complete mRNA Transcriptomes without Genomes.</title>
        <authorList>
            <person name="Gilbert D.G."/>
        </authorList>
    </citation>
    <scope>NUCLEOTIDE SEQUENCE</scope>
</reference>
<evidence type="ECO:0000256" key="1">
    <source>
        <dbReference type="ARBA" id="ARBA00004141"/>
    </source>
</evidence>
<keyword evidence="3 6" id="KW-0812">Transmembrane</keyword>
<dbReference type="GO" id="GO:0061668">
    <property type="term" value="P:mitochondrial ribosome assembly"/>
    <property type="evidence" value="ECO:0007669"/>
    <property type="project" value="TreeGrafter"/>
</dbReference>
<dbReference type="PANTHER" id="PTHR11266:SF81">
    <property type="entry name" value="GH12661P-RELATED"/>
    <property type="match status" value="1"/>
</dbReference>
<evidence type="ECO:0000313" key="7">
    <source>
        <dbReference type="EMBL" id="JAN59801.1"/>
    </source>
</evidence>
<evidence type="ECO:0000256" key="2">
    <source>
        <dbReference type="ARBA" id="ARBA00006824"/>
    </source>
</evidence>
<comment type="similarity">
    <text evidence="2 6">Belongs to the peroxisomal membrane protein PXMP2/4 family.</text>
</comment>
<comment type="subcellular location">
    <subcellularLocation>
        <location evidence="1">Membrane</location>
        <topology evidence="1">Multi-pass membrane protein</topology>
    </subcellularLocation>
</comment>
<dbReference type="GO" id="GO:0016020">
    <property type="term" value="C:membrane"/>
    <property type="evidence" value="ECO:0007669"/>
    <property type="project" value="UniProtKB-SubCell"/>
</dbReference>
<protein>
    <submittedName>
        <fullName evidence="7">Pmp22 peroxisomal membrane protein</fullName>
    </submittedName>
</protein>
<accession>A0A0P6GH33</accession>
<organism evidence="7">
    <name type="scientific">Daphnia magna</name>
    <dbReference type="NCBI Taxonomy" id="35525"/>
    <lineage>
        <taxon>Eukaryota</taxon>
        <taxon>Metazoa</taxon>
        <taxon>Ecdysozoa</taxon>
        <taxon>Arthropoda</taxon>
        <taxon>Crustacea</taxon>
        <taxon>Branchiopoda</taxon>
        <taxon>Diplostraca</taxon>
        <taxon>Cladocera</taxon>
        <taxon>Anomopoda</taxon>
        <taxon>Daphniidae</taxon>
        <taxon>Daphnia</taxon>
    </lineage>
</organism>
<evidence type="ECO:0000256" key="5">
    <source>
        <dbReference type="ARBA" id="ARBA00023136"/>
    </source>
</evidence>
<keyword evidence="4 6" id="KW-1133">Transmembrane helix</keyword>
<evidence type="ECO:0000256" key="6">
    <source>
        <dbReference type="RuleBase" id="RU363053"/>
    </source>
</evidence>
<dbReference type="InterPro" id="IPR007248">
    <property type="entry name" value="Mpv17_PMP22"/>
</dbReference>
<dbReference type="GO" id="GO:0005739">
    <property type="term" value="C:mitochondrion"/>
    <property type="evidence" value="ECO:0007669"/>
    <property type="project" value="TreeGrafter"/>
</dbReference>
<sequence>MFTRYYKLKDLLFGRYLWVTNTVSCGILLTAGDVIQQRIELFTNSSQTNDSIDVDRIGRMGTVGLVQGLPNHLWYTWLDRILPGRTLTTVGKKIVADQLICSPISSASFFVGAGMLEGCSVLEGWEEYKSKFLLVYLTDCIVWPPSQLINFLLVPAVYRVLYVNVFTVAWNVFLSYAKHFDRLKLNEKDDLSPTSHKRKENV</sequence>
<feature type="transmembrane region" description="Helical" evidence="6">
    <location>
        <begin position="160"/>
        <end position="177"/>
    </location>
</feature>
<comment type="caution">
    <text evidence="6">Lacks conserved residue(s) required for the propagation of feature annotation.</text>
</comment>
<evidence type="ECO:0000256" key="4">
    <source>
        <dbReference type="ARBA" id="ARBA00022989"/>
    </source>
</evidence>
<proteinExistence type="inferred from homology"/>
<dbReference type="PANTHER" id="PTHR11266">
    <property type="entry name" value="PEROXISOMAL MEMBRANE PROTEIN 2, PXMP2 MPV17"/>
    <property type="match status" value="1"/>
</dbReference>
<keyword evidence="5 6" id="KW-0472">Membrane</keyword>